<dbReference type="InterPro" id="IPR050534">
    <property type="entry name" value="Coronavir_polyprotein_1ab"/>
</dbReference>
<evidence type="ECO:0000256" key="3">
    <source>
        <dbReference type="ARBA" id="ARBA00022806"/>
    </source>
</evidence>
<dbReference type="PANTHER" id="PTHR43788:SF8">
    <property type="entry name" value="DNA-BINDING PROTEIN SMUBP-2"/>
    <property type="match status" value="1"/>
</dbReference>
<evidence type="ECO:0000256" key="1">
    <source>
        <dbReference type="ARBA" id="ARBA00022741"/>
    </source>
</evidence>
<protein>
    <recommendedName>
        <fullName evidence="5">DNA2/NAM7 helicase-like C-terminal domain-containing protein</fullName>
    </recommendedName>
</protein>
<organism evidence="6 7">
    <name type="scientific">Psilocybe cyanescens</name>
    <dbReference type="NCBI Taxonomy" id="93625"/>
    <lineage>
        <taxon>Eukaryota</taxon>
        <taxon>Fungi</taxon>
        <taxon>Dikarya</taxon>
        <taxon>Basidiomycota</taxon>
        <taxon>Agaricomycotina</taxon>
        <taxon>Agaricomycetes</taxon>
        <taxon>Agaricomycetidae</taxon>
        <taxon>Agaricales</taxon>
        <taxon>Agaricineae</taxon>
        <taxon>Strophariaceae</taxon>
        <taxon>Psilocybe</taxon>
    </lineage>
</organism>
<keyword evidence="4" id="KW-0067">ATP-binding</keyword>
<proteinExistence type="predicted"/>
<dbReference type="CDD" id="cd18808">
    <property type="entry name" value="SF1_C_Upf1"/>
    <property type="match status" value="1"/>
</dbReference>
<dbReference type="InterPro" id="IPR047187">
    <property type="entry name" value="SF1_C_Upf1"/>
</dbReference>
<evidence type="ECO:0000313" key="7">
    <source>
        <dbReference type="Proteomes" id="UP000283269"/>
    </source>
</evidence>
<sequence>MAPILTLNVAQNILDGPRCSGLLPTTRIPEEHILDSDLLKIFAHALPLGISPGYSETGRLLALSITDGKHCRIIEFQQPKRENRRQPVNNPTWPENIIEGRKQLQDHVLCRAMGDIFAFDMGPLAMSLYCDLGLRITCAVDVQSAFSAISRKPLSAIRETLGEDSDSDESLVATEKIKINTKNVKSLFLYPVYDPADRNTVLDLAVRAWVSQFLPGFGNGAGVFDKVKRIDTNNLPQQRLDMIAKVANDSLRLDQQKHKQTNHQFTQSFDATNQQLRLNSTHYNTKLRPNQAIKMQVMGPHGAFTVNSTMSGVSGRVGNVNTNKALMDKSITIVTSIGRDDPTTAEARRAATVLHILQGSDKLLDQSPWIQNIWFPSSDIGPLIWPKEWSLSIPVLKKSCTAFEPLPLNPSQQVAVNCMMAEEDAHRIVLIQGPPGTGKTSVIASFIQYAILSQSRSGIWLVAQSNVAVKNIAEKLIKCDFYAWKLLVSKDFHFDWHEHLYNAKVAANIIRSDNFFTTSKKDLHGIQVILCTLSMLSNQSIHPFTRHIPLKTLVVDEASQIEVGNYISVFVKYKNTLRKTCFIGDNKQLPPFGQEELQDLQSIFEITHLQKQVVFLDTQYRMPPQIGNIVSKLVYESKLKSNPLHEIKDTTTACYFIDVPGKEKALSTGSFSNEMECQAILKLGSRLQKEEKNYRIITPYEGQRSLIEKALQDEGLDWGDKCFNVDSFQGNEEDIIVISLVRSRALGFLNNLRRTNVMLTRCKKGMFIVTSHDFLQNAGAKSLVGEFLKEMNDVAWVTHDKIEVYNF</sequence>
<keyword evidence="3" id="KW-0347">Helicase</keyword>
<dbReference type="GO" id="GO:0043139">
    <property type="term" value="F:5'-3' DNA helicase activity"/>
    <property type="evidence" value="ECO:0007669"/>
    <property type="project" value="TreeGrafter"/>
</dbReference>
<dbReference type="CDD" id="cd17934">
    <property type="entry name" value="DEXXQc_Upf1-like"/>
    <property type="match status" value="1"/>
</dbReference>
<comment type="caution">
    <text evidence="6">The sequence shown here is derived from an EMBL/GenBank/DDBJ whole genome shotgun (WGS) entry which is preliminary data.</text>
</comment>
<evidence type="ECO:0000256" key="2">
    <source>
        <dbReference type="ARBA" id="ARBA00022801"/>
    </source>
</evidence>
<dbReference type="Gene3D" id="3.40.50.300">
    <property type="entry name" value="P-loop containing nucleotide triphosphate hydrolases"/>
    <property type="match status" value="2"/>
</dbReference>
<reference evidence="6 7" key="1">
    <citation type="journal article" date="2018" name="Evol. Lett.">
        <title>Horizontal gene cluster transfer increased hallucinogenic mushroom diversity.</title>
        <authorList>
            <person name="Reynolds H.T."/>
            <person name="Vijayakumar V."/>
            <person name="Gluck-Thaler E."/>
            <person name="Korotkin H.B."/>
            <person name="Matheny P.B."/>
            <person name="Slot J.C."/>
        </authorList>
    </citation>
    <scope>NUCLEOTIDE SEQUENCE [LARGE SCALE GENOMIC DNA]</scope>
    <source>
        <strain evidence="6 7">2631</strain>
    </source>
</reference>
<keyword evidence="1" id="KW-0547">Nucleotide-binding</keyword>
<dbReference type="InterPro" id="IPR027417">
    <property type="entry name" value="P-loop_NTPase"/>
</dbReference>
<evidence type="ECO:0000313" key="6">
    <source>
        <dbReference type="EMBL" id="PPQ83426.1"/>
    </source>
</evidence>
<dbReference type="Proteomes" id="UP000283269">
    <property type="component" value="Unassembled WGS sequence"/>
</dbReference>
<dbReference type="STRING" id="93625.A0A409WY60"/>
<keyword evidence="7" id="KW-1185">Reference proteome</keyword>
<dbReference type="SUPFAM" id="SSF52540">
    <property type="entry name" value="P-loop containing nucleoside triphosphate hydrolases"/>
    <property type="match status" value="1"/>
</dbReference>
<dbReference type="InParanoid" id="A0A409WY60"/>
<evidence type="ECO:0000256" key="4">
    <source>
        <dbReference type="ARBA" id="ARBA00022840"/>
    </source>
</evidence>
<keyword evidence="2" id="KW-0378">Hydrolase</keyword>
<feature type="domain" description="DNA2/NAM7 helicase-like C-terminal" evidence="5">
    <location>
        <begin position="601"/>
        <end position="772"/>
    </location>
</feature>
<dbReference type="GO" id="GO:0005524">
    <property type="term" value="F:ATP binding"/>
    <property type="evidence" value="ECO:0007669"/>
    <property type="project" value="UniProtKB-KW"/>
</dbReference>
<name>A0A409WY60_PSICY</name>
<dbReference type="Pfam" id="PF13245">
    <property type="entry name" value="AAA_19"/>
    <property type="match status" value="1"/>
</dbReference>
<gene>
    <name evidence="6" type="ORF">CVT25_007017</name>
</gene>
<dbReference type="AlphaFoldDB" id="A0A409WY60"/>
<dbReference type="InterPro" id="IPR041679">
    <property type="entry name" value="DNA2/NAM7-like_C"/>
</dbReference>
<evidence type="ECO:0000259" key="5">
    <source>
        <dbReference type="Pfam" id="PF13087"/>
    </source>
</evidence>
<dbReference type="GO" id="GO:0016787">
    <property type="term" value="F:hydrolase activity"/>
    <property type="evidence" value="ECO:0007669"/>
    <property type="project" value="UniProtKB-KW"/>
</dbReference>
<dbReference type="OrthoDB" id="6513042at2759"/>
<accession>A0A409WY60</accession>
<dbReference type="EMBL" id="NHYD01003015">
    <property type="protein sequence ID" value="PPQ83426.1"/>
    <property type="molecule type" value="Genomic_DNA"/>
</dbReference>
<dbReference type="Pfam" id="PF13087">
    <property type="entry name" value="AAA_12"/>
    <property type="match status" value="1"/>
</dbReference>
<dbReference type="PANTHER" id="PTHR43788">
    <property type="entry name" value="DNA2/NAM7 HELICASE FAMILY MEMBER"/>
    <property type="match status" value="1"/>
</dbReference>